<gene>
    <name evidence="2" type="ORF">DVK44_14145</name>
</gene>
<evidence type="ECO:0000313" key="2">
    <source>
        <dbReference type="EMBL" id="AXG78662.1"/>
    </source>
</evidence>
<keyword evidence="2" id="KW-0067">ATP-binding</keyword>
<keyword evidence="2" id="KW-0547">Nucleotide-binding</keyword>
<feature type="compositionally biased region" description="Pro residues" evidence="1">
    <location>
        <begin position="22"/>
        <end position="36"/>
    </location>
</feature>
<dbReference type="Proteomes" id="UP000253868">
    <property type="component" value="Chromosome"/>
</dbReference>
<dbReference type="OrthoDB" id="4324509at2"/>
<accession>A0A345HPN8</accession>
<dbReference type="AlphaFoldDB" id="A0A345HPN8"/>
<dbReference type="Gene3D" id="3.30.565.10">
    <property type="entry name" value="Histidine kinase-like ATPase, C-terminal domain"/>
    <property type="match status" value="1"/>
</dbReference>
<dbReference type="InterPro" id="IPR036890">
    <property type="entry name" value="HATPase_C_sf"/>
</dbReference>
<evidence type="ECO:0000313" key="3">
    <source>
        <dbReference type="Proteomes" id="UP000253868"/>
    </source>
</evidence>
<feature type="compositionally biased region" description="Polar residues" evidence="1">
    <location>
        <begin position="1"/>
        <end position="15"/>
    </location>
</feature>
<dbReference type="GO" id="GO:0005524">
    <property type="term" value="F:ATP binding"/>
    <property type="evidence" value="ECO:0007669"/>
    <property type="project" value="UniProtKB-KW"/>
</dbReference>
<sequence length="205" mass="21516">MPESGTTPVSATNDLPQEGPTPGGPTPPAPPTAPVFAPCPPYAPGLPGLPGLADPAPGNLTYHLTLPAGMAGPIVAREVAELVLDVHDVDRLIDPALVLVRELVACACQFSEDGQDIHLGLRYRAGTLRVTVHDPHPPHPQPRLAAACDERRRAALAHTPDLVSAYRGTWGFSAAQAQAQAQAQGSRAGTWTWATLVHTPRNWAA</sequence>
<evidence type="ECO:0000256" key="1">
    <source>
        <dbReference type="SAM" id="MobiDB-lite"/>
    </source>
</evidence>
<keyword evidence="3" id="KW-1185">Reference proteome</keyword>
<reference evidence="3" key="1">
    <citation type="submission" date="2018-07" db="EMBL/GenBank/DDBJ databases">
        <authorList>
            <person name="Zhao J."/>
        </authorList>
    </citation>
    <scope>NUCLEOTIDE SEQUENCE [LARGE SCALE GENOMIC DNA]</scope>
    <source>
        <strain evidence="3">GSSD-12</strain>
    </source>
</reference>
<protein>
    <submittedName>
        <fullName evidence="2">ATP-binding protein</fullName>
    </submittedName>
</protein>
<proteinExistence type="predicted"/>
<organism evidence="2 3">
    <name type="scientific">Streptomyces paludis</name>
    <dbReference type="NCBI Taxonomy" id="2282738"/>
    <lineage>
        <taxon>Bacteria</taxon>
        <taxon>Bacillati</taxon>
        <taxon>Actinomycetota</taxon>
        <taxon>Actinomycetes</taxon>
        <taxon>Kitasatosporales</taxon>
        <taxon>Streptomycetaceae</taxon>
        <taxon>Streptomyces</taxon>
    </lineage>
</organism>
<dbReference type="KEGG" id="spad:DVK44_14145"/>
<dbReference type="RefSeq" id="WP_114660002.1">
    <property type="nucleotide sequence ID" value="NZ_CP031194.1"/>
</dbReference>
<dbReference type="EMBL" id="CP031194">
    <property type="protein sequence ID" value="AXG78662.1"/>
    <property type="molecule type" value="Genomic_DNA"/>
</dbReference>
<feature type="region of interest" description="Disordered" evidence="1">
    <location>
        <begin position="1"/>
        <end position="36"/>
    </location>
</feature>
<name>A0A345HPN8_9ACTN</name>